<accession>A0A7R9IM92</accession>
<reference evidence="2" key="1">
    <citation type="submission" date="2020-11" db="EMBL/GenBank/DDBJ databases">
        <authorList>
            <person name="Tran Van P."/>
        </authorList>
    </citation>
    <scope>NUCLEOTIDE SEQUENCE</scope>
</reference>
<name>A0A7R9IM92_9NEOP</name>
<dbReference type="InterPro" id="IPR054109">
    <property type="entry name" value="UBA_8"/>
</dbReference>
<sequence length="288" mass="31650">MDSLREQVMINQFVLAAGCAREQAKQLLQATHWQFETFKKKTASVVRVQGAGFTLRRFQILCEAVVSTASCERGLSCHNRLKTAYRNSLKTETLDNLLRIPVNELSLNKFDPKVTALSIFFQEAAIPSCPQGAGPHFGQVCTPCNTPATPPNFPDALLAFSRMSTGEKLSTSPSVSLISVPIATYSESHIELFFNLDFVRQISLLATAIFKVDSNRKRTRSILVIPNSRPPAFTTATYPGVSATITPGGCQSAKQWRPTEIRQFNLIDDVLQNNGQSLATTISLLLGI</sequence>
<dbReference type="AlphaFoldDB" id="A0A7R9IM92"/>
<organism evidence="2">
    <name type="scientific">Timema tahoe</name>
    <dbReference type="NCBI Taxonomy" id="61484"/>
    <lineage>
        <taxon>Eukaryota</taxon>
        <taxon>Metazoa</taxon>
        <taxon>Ecdysozoa</taxon>
        <taxon>Arthropoda</taxon>
        <taxon>Hexapoda</taxon>
        <taxon>Insecta</taxon>
        <taxon>Pterygota</taxon>
        <taxon>Neoptera</taxon>
        <taxon>Polyneoptera</taxon>
        <taxon>Phasmatodea</taxon>
        <taxon>Timematodea</taxon>
        <taxon>Timematoidea</taxon>
        <taxon>Timematidae</taxon>
        <taxon>Timema</taxon>
    </lineage>
</organism>
<dbReference type="EMBL" id="OE004228">
    <property type="protein sequence ID" value="CAD7460984.1"/>
    <property type="molecule type" value="Genomic_DNA"/>
</dbReference>
<dbReference type="CDD" id="cd14343">
    <property type="entry name" value="UBA_F100B_like"/>
    <property type="match status" value="1"/>
</dbReference>
<dbReference type="PANTHER" id="PTHR31993:SF4">
    <property type="entry name" value="UBA-LIKE DOMAIN-CONTAINING PROTEIN"/>
    <property type="match status" value="1"/>
</dbReference>
<gene>
    <name evidence="2" type="ORF">TTEB3V08_LOCUS8899</name>
</gene>
<protein>
    <recommendedName>
        <fullName evidence="1">UBA-like domain-containing protein</fullName>
    </recommendedName>
</protein>
<dbReference type="InterPro" id="IPR039310">
    <property type="entry name" value="UBALD1/2"/>
</dbReference>
<proteinExistence type="predicted"/>
<evidence type="ECO:0000313" key="2">
    <source>
        <dbReference type="EMBL" id="CAD7460984.1"/>
    </source>
</evidence>
<dbReference type="PANTHER" id="PTHR31993">
    <property type="entry name" value="UBA-LIKE DOMAIN-CONTAINING PROTEIN 2"/>
    <property type="match status" value="1"/>
</dbReference>
<evidence type="ECO:0000259" key="1">
    <source>
        <dbReference type="Pfam" id="PF22566"/>
    </source>
</evidence>
<feature type="domain" description="UBA-like" evidence="1">
    <location>
        <begin position="5"/>
        <end position="37"/>
    </location>
</feature>
<dbReference type="Pfam" id="PF22566">
    <property type="entry name" value="UBA_8"/>
    <property type="match status" value="1"/>
</dbReference>
<dbReference type="Gene3D" id="1.10.8.10">
    <property type="entry name" value="DNA helicase RuvA subunit, C-terminal domain"/>
    <property type="match status" value="1"/>
</dbReference>
<dbReference type="PROSITE" id="PS51257">
    <property type="entry name" value="PROKAR_LIPOPROTEIN"/>
    <property type="match status" value="1"/>
</dbReference>